<feature type="compositionally biased region" description="Polar residues" evidence="1">
    <location>
        <begin position="1"/>
        <end position="16"/>
    </location>
</feature>
<gene>
    <name evidence="2" type="ORF">PDIGIT_LOCUS9021</name>
</gene>
<reference evidence="2" key="1">
    <citation type="submission" date="2023-01" db="EMBL/GenBank/DDBJ databases">
        <authorList>
            <person name="Van Ghelder C."/>
            <person name="Rancurel C."/>
        </authorList>
    </citation>
    <scope>NUCLEOTIDE SEQUENCE</scope>
    <source>
        <strain evidence="2">CNCM I-4278</strain>
    </source>
</reference>
<feature type="region of interest" description="Disordered" evidence="1">
    <location>
        <begin position="1"/>
        <end position="97"/>
    </location>
</feature>
<evidence type="ECO:0000313" key="3">
    <source>
        <dbReference type="Proteomes" id="UP001152607"/>
    </source>
</evidence>
<evidence type="ECO:0000313" key="2">
    <source>
        <dbReference type="EMBL" id="CAI6335933.1"/>
    </source>
</evidence>
<dbReference type="OrthoDB" id="3772616at2759"/>
<comment type="caution">
    <text evidence="2">The sequence shown here is derived from an EMBL/GenBank/DDBJ whole genome shotgun (WGS) entry which is preliminary data.</text>
</comment>
<protein>
    <submittedName>
        <fullName evidence="2">Uncharacterized protein</fullName>
    </submittedName>
</protein>
<dbReference type="Proteomes" id="UP001152607">
    <property type="component" value="Unassembled WGS sequence"/>
</dbReference>
<keyword evidence="3" id="KW-1185">Reference proteome</keyword>
<dbReference type="AlphaFoldDB" id="A0A9W4UG98"/>
<name>A0A9W4UG98_9PLEO</name>
<accession>A0A9W4UG98</accession>
<sequence length="365" mass="41268">MEQKNPQIDGNSLPNTSPLPPYDETCLPESGINGSSLPELTPSEKPGDNMTSQFDSPPGEHTANNSTNHKESILQRTEHTTEHHPQPNSLHGNAAAPRAHWRALSQFTDESDQLIWYLLEILAVTFSADFGSIKEAVASHYRETRRSNPNIKQHLPATFRTQAPRLLSDIDRFRLTRLCQLVRQNVGFAKGGNDFRSLKNQDTPFLKKFVTKPCQKYQLDVCYVLEVLGRYEVEDGPGGSIGERETLVGHRSYLNKLEKARAAGCNRPCDIFNEPSTQEMDLADTLRSHISIVDRLENVWPNGVGAILKRAVQGFAENTKFYTLCQSEEFNREMLTPWDEFYWPISKEYLELYSALGQATTNLVN</sequence>
<dbReference type="EMBL" id="CAOQHR010000006">
    <property type="protein sequence ID" value="CAI6335933.1"/>
    <property type="molecule type" value="Genomic_DNA"/>
</dbReference>
<feature type="compositionally biased region" description="Basic and acidic residues" evidence="1">
    <location>
        <begin position="68"/>
        <end position="85"/>
    </location>
</feature>
<organism evidence="2 3">
    <name type="scientific">Periconia digitata</name>
    <dbReference type="NCBI Taxonomy" id="1303443"/>
    <lineage>
        <taxon>Eukaryota</taxon>
        <taxon>Fungi</taxon>
        <taxon>Dikarya</taxon>
        <taxon>Ascomycota</taxon>
        <taxon>Pezizomycotina</taxon>
        <taxon>Dothideomycetes</taxon>
        <taxon>Pleosporomycetidae</taxon>
        <taxon>Pleosporales</taxon>
        <taxon>Massarineae</taxon>
        <taxon>Periconiaceae</taxon>
        <taxon>Periconia</taxon>
    </lineage>
</organism>
<proteinExistence type="predicted"/>
<evidence type="ECO:0000256" key="1">
    <source>
        <dbReference type="SAM" id="MobiDB-lite"/>
    </source>
</evidence>